<reference evidence="5" key="1">
    <citation type="submission" date="2016-11" db="EMBL/GenBank/DDBJ databases">
        <authorList>
            <person name="Varghese N."/>
            <person name="Submissions S."/>
        </authorList>
    </citation>
    <scope>NUCLEOTIDE SEQUENCE [LARGE SCALE GENOMIC DNA]</scope>
    <source>
        <strain evidence="5">DSM 17456</strain>
    </source>
</reference>
<dbReference type="InterPro" id="IPR052037">
    <property type="entry name" value="LPS_export_LptA"/>
</dbReference>
<dbReference type="GO" id="GO:0009279">
    <property type="term" value="C:cell outer membrane"/>
    <property type="evidence" value="ECO:0007669"/>
    <property type="project" value="TreeGrafter"/>
</dbReference>
<accession>A0A1N6E764</accession>
<protein>
    <submittedName>
        <fullName evidence="4">Lipopolysaccharide export system protein LptA</fullName>
    </submittedName>
</protein>
<dbReference type="GO" id="GO:0030288">
    <property type="term" value="C:outer membrane-bounded periplasmic space"/>
    <property type="evidence" value="ECO:0007669"/>
    <property type="project" value="TreeGrafter"/>
</dbReference>
<dbReference type="Proteomes" id="UP000184694">
    <property type="component" value="Unassembled WGS sequence"/>
</dbReference>
<dbReference type="InterPro" id="IPR005653">
    <property type="entry name" value="OstA-like_N"/>
</dbReference>
<feature type="chain" id="PRO_5012703735" evidence="2">
    <location>
        <begin position="24"/>
        <end position="176"/>
    </location>
</feature>
<dbReference type="AlphaFoldDB" id="A0A1N6E764"/>
<evidence type="ECO:0000259" key="3">
    <source>
        <dbReference type="Pfam" id="PF03968"/>
    </source>
</evidence>
<dbReference type="RefSeq" id="WP_084539315.1">
    <property type="nucleotide sequence ID" value="NZ_FSRG01000003.1"/>
</dbReference>
<evidence type="ECO:0000313" key="5">
    <source>
        <dbReference type="Proteomes" id="UP000184694"/>
    </source>
</evidence>
<dbReference type="GO" id="GO:0015920">
    <property type="term" value="P:lipopolysaccharide transport"/>
    <property type="evidence" value="ECO:0007669"/>
    <property type="project" value="TreeGrafter"/>
</dbReference>
<evidence type="ECO:0000256" key="2">
    <source>
        <dbReference type="SAM" id="SignalP"/>
    </source>
</evidence>
<evidence type="ECO:0000313" key="4">
    <source>
        <dbReference type="EMBL" id="SIN78852.1"/>
    </source>
</evidence>
<name>A0A1N6E764_9BACT</name>
<dbReference type="EMBL" id="FSRG01000003">
    <property type="protein sequence ID" value="SIN78852.1"/>
    <property type="molecule type" value="Genomic_DNA"/>
</dbReference>
<keyword evidence="5" id="KW-1185">Reference proteome</keyword>
<dbReference type="PANTHER" id="PTHR36504:SF1">
    <property type="entry name" value="LIPOPOLYSACCHARIDE EXPORT SYSTEM PROTEIN LPTA"/>
    <property type="match status" value="1"/>
</dbReference>
<sequence length="176" mass="19355">MKALFRILILSFCLLTITGTAVMAEPAKDDVKVTSEKMTYSADGQTVVFTGNVIVRHPQADMWANKVTVYLQSDKNAPKSKEASGINPGKIEKIISEGNVRIKMEKDRRGTCDKATYTLKDELLVMTGSPKLSEGKNTITGNKIKFWVKENRSEVLGSSSQPVEAIFSAPSNKVKK</sequence>
<proteinExistence type="predicted"/>
<dbReference type="STRING" id="1121457.SAMN02745161_0761"/>
<evidence type="ECO:0000256" key="1">
    <source>
        <dbReference type="ARBA" id="ARBA00022729"/>
    </source>
</evidence>
<dbReference type="Gene3D" id="2.60.450.10">
    <property type="entry name" value="Lipopolysaccharide (LPS) transport protein A like domain"/>
    <property type="match status" value="1"/>
</dbReference>
<organism evidence="4 5">
    <name type="scientific">Halodesulfovibrio marinisediminis DSM 17456</name>
    <dbReference type="NCBI Taxonomy" id="1121457"/>
    <lineage>
        <taxon>Bacteria</taxon>
        <taxon>Pseudomonadati</taxon>
        <taxon>Thermodesulfobacteriota</taxon>
        <taxon>Desulfovibrionia</taxon>
        <taxon>Desulfovibrionales</taxon>
        <taxon>Desulfovibrionaceae</taxon>
        <taxon>Halodesulfovibrio</taxon>
    </lineage>
</organism>
<feature type="signal peptide" evidence="2">
    <location>
        <begin position="1"/>
        <end position="23"/>
    </location>
</feature>
<keyword evidence="1 2" id="KW-0732">Signal</keyword>
<dbReference type="GO" id="GO:0017089">
    <property type="term" value="F:glycolipid transfer activity"/>
    <property type="evidence" value="ECO:0007669"/>
    <property type="project" value="TreeGrafter"/>
</dbReference>
<dbReference type="OrthoDB" id="5453241at2"/>
<gene>
    <name evidence="4" type="ORF">SAMN02745161_0761</name>
</gene>
<feature type="domain" description="Organic solvent tolerance-like N-terminal" evidence="3">
    <location>
        <begin position="32"/>
        <end position="151"/>
    </location>
</feature>
<dbReference type="Pfam" id="PF03968">
    <property type="entry name" value="LptD_N"/>
    <property type="match status" value="1"/>
</dbReference>
<dbReference type="PANTHER" id="PTHR36504">
    <property type="entry name" value="LIPOPOLYSACCHARIDE EXPORT SYSTEM PROTEIN LPTA"/>
    <property type="match status" value="1"/>
</dbReference>